<dbReference type="RefSeq" id="WP_089993486.1">
    <property type="nucleotide sequence ID" value="NZ_FOIZ01000001.1"/>
</dbReference>
<protein>
    <recommendedName>
        <fullName evidence="4">Lipoprotein</fullName>
    </recommendedName>
</protein>
<organism evidence="2 3">
    <name type="scientific">Cognatiyoonia koreensis</name>
    <dbReference type="NCBI Taxonomy" id="364200"/>
    <lineage>
        <taxon>Bacteria</taxon>
        <taxon>Pseudomonadati</taxon>
        <taxon>Pseudomonadota</taxon>
        <taxon>Alphaproteobacteria</taxon>
        <taxon>Rhodobacterales</taxon>
        <taxon>Paracoccaceae</taxon>
        <taxon>Cognatiyoonia</taxon>
    </lineage>
</organism>
<evidence type="ECO:0008006" key="4">
    <source>
        <dbReference type="Google" id="ProtNLM"/>
    </source>
</evidence>
<dbReference type="Proteomes" id="UP000199167">
    <property type="component" value="Unassembled WGS sequence"/>
</dbReference>
<name>A0A1I0QNF3_9RHOB</name>
<dbReference type="STRING" id="364200.SAMN04488515_2041"/>
<proteinExistence type="predicted"/>
<reference evidence="2 3" key="1">
    <citation type="submission" date="2016-10" db="EMBL/GenBank/DDBJ databases">
        <authorList>
            <person name="de Groot N.N."/>
        </authorList>
    </citation>
    <scope>NUCLEOTIDE SEQUENCE [LARGE SCALE GENOMIC DNA]</scope>
    <source>
        <strain evidence="2 3">DSM 17925</strain>
    </source>
</reference>
<feature type="signal peptide" evidence="1">
    <location>
        <begin position="1"/>
        <end position="20"/>
    </location>
</feature>
<accession>A0A1I0QNF3</accession>
<evidence type="ECO:0000313" key="3">
    <source>
        <dbReference type="Proteomes" id="UP000199167"/>
    </source>
</evidence>
<sequence length="67" mass="6706">MTLTKIALPAALMMALTACMDGGSGAAVNKAPTGASSCGNITGISAQYITGPNVRCGPQAELPYTFQ</sequence>
<keyword evidence="1" id="KW-0732">Signal</keyword>
<dbReference type="AlphaFoldDB" id="A0A1I0QNF3"/>
<evidence type="ECO:0000313" key="2">
    <source>
        <dbReference type="EMBL" id="SEW28777.1"/>
    </source>
</evidence>
<feature type="chain" id="PRO_5011646490" description="Lipoprotein" evidence="1">
    <location>
        <begin position="21"/>
        <end position="67"/>
    </location>
</feature>
<dbReference type="PROSITE" id="PS51257">
    <property type="entry name" value="PROKAR_LIPOPROTEIN"/>
    <property type="match status" value="1"/>
</dbReference>
<evidence type="ECO:0000256" key="1">
    <source>
        <dbReference type="SAM" id="SignalP"/>
    </source>
</evidence>
<dbReference type="EMBL" id="FOIZ01000001">
    <property type="protein sequence ID" value="SEW28777.1"/>
    <property type="molecule type" value="Genomic_DNA"/>
</dbReference>
<keyword evidence="3" id="KW-1185">Reference proteome</keyword>
<gene>
    <name evidence="2" type="ORF">SAMN04488515_2041</name>
</gene>